<protein>
    <recommendedName>
        <fullName evidence="4">Lipoprotein</fullName>
    </recommendedName>
</protein>
<proteinExistence type="predicted"/>
<dbReference type="OrthoDB" id="7835439at2"/>
<evidence type="ECO:0000313" key="3">
    <source>
        <dbReference type="Proteomes" id="UP000324738"/>
    </source>
</evidence>
<dbReference type="EMBL" id="VTWH01000001">
    <property type="protein sequence ID" value="KAA0972204.1"/>
    <property type="molecule type" value="Genomic_DNA"/>
</dbReference>
<dbReference type="PROSITE" id="PS51257">
    <property type="entry name" value="PROKAR_LIPOPROTEIN"/>
    <property type="match status" value="1"/>
</dbReference>
<comment type="caution">
    <text evidence="2">The sequence shown here is derived from an EMBL/GenBank/DDBJ whole genome shotgun (WGS) entry which is preliminary data.</text>
</comment>
<reference evidence="2 3" key="1">
    <citation type="submission" date="2019-08" db="EMBL/GenBank/DDBJ databases">
        <title>Aureimonas fodiniaquatilis sp. nov., isolated from a coal mine wastewater.</title>
        <authorList>
            <person name="Kim W."/>
        </authorList>
    </citation>
    <scope>NUCLEOTIDE SEQUENCE [LARGE SCALE GENOMIC DNA]</scope>
    <source>
        <strain evidence="2 3">CAU 1482</strain>
    </source>
</reference>
<evidence type="ECO:0000256" key="1">
    <source>
        <dbReference type="SAM" id="MobiDB-lite"/>
    </source>
</evidence>
<evidence type="ECO:0008006" key="4">
    <source>
        <dbReference type="Google" id="ProtNLM"/>
    </source>
</evidence>
<feature type="region of interest" description="Disordered" evidence="1">
    <location>
        <begin position="104"/>
        <end position="214"/>
    </location>
</feature>
<evidence type="ECO:0000313" key="2">
    <source>
        <dbReference type="EMBL" id="KAA0972204.1"/>
    </source>
</evidence>
<sequence length="214" mass="22754">MSIKNSRRTIQMALLGVSGLLVAGCVGPTYGTGATQGEQMLSDLDNIVAIGSTNKQSISYQPRPELVRPQNMTTLPAPREATSAANDPSWPVSPEVQRARRMAAAESTAGGAPLPADYRTGVAAPAGGNTRLNGEDNWVNPQDLTRQGQQVSQARATQYGVPGQRRYLSEPPVNYRQPSASAPVGDQGVDEDVKQRRAQGTKSLGAKIRDSLPF</sequence>
<dbReference type="Proteomes" id="UP000324738">
    <property type="component" value="Unassembled WGS sequence"/>
</dbReference>
<dbReference type="AlphaFoldDB" id="A0A5B0DZH7"/>
<name>A0A5B0DZH7_9HYPH</name>
<gene>
    <name evidence="2" type="ORF">FPY71_03585</name>
</gene>
<accession>A0A5B0DZH7</accession>
<keyword evidence="3" id="KW-1185">Reference proteome</keyword>
<organism evidence="2 3">
    <name type="scientific">Aureimonas fodinaquatilis</name>
    <dbReference type="NCBI Taxonomy" id="2565783"/>
    <lineage>
        <taxon>Bacteria</taxon>
        <taxon>Pseudomonadati</taxon>
        <taxon>Pseudomonadota</taxon>
        <taxon>Alphaproteobacteria</taxon>
        <taxon>Hyphomicrobiales</taxon>
        <taxon>Aurantimonadaceae</taxon>
        <taxon>Aureimonas</taxon>
    </lineage>
</organism>
<dbReference type="RefSeq" id="WP_149297701.1">
    <property type="nucleotide sequence ID" value="NZ_VTWH01000001.1"/>
</dbReference>
<feature type="compositionally biased region" description="Polar residues" evidence="1">
    <location>
        <begin position="139"/>
        <end position="156"/>
    </location>
</feature>